<dbReference type="InterPro" id="IPR013783">
    <property type="entry name" value="Ig-like_fold"/>
</dbReference>
<dbReference type="EMBL" id="JAINUG010000171">
    <property type="protein sequence ID" value="KAJ8390332.1"/>
    <property type="molecule type" value="Genomic_DNA"/>
</dbReference>
<evidence type="ECO:0000313" key="5">
    <source>
        <dbReference type="EMBL" id="KAJ8390332.1"/>
    </source>
</evidence>
<comment type="caution">
    <text evidence="5">The sequence shown here is derived from an EMBL/GenBank/DDBJ whole genome shotgun (WGS) entry which is preliminary data.</text>
</comment>
<evidence type="ECO:0000256" key="1">
    <source>
        <dbReference type="SAM" id="MobiDB-lite"/>
    </source>
</evidence>
<organism evidence="5 6">
    <name type="scientific">Aldrovandia affinis</name>
    <dbReference type="NCBI Taxonomy" id="143900"/>
    <lineage>
        <taxon>Eukaryota</taxon>
        <taxon>Metazoa</taxon>
        <taxon>Chordata</taxon>
        <taxon>Craniata</taxon>
        <taxon>Vertebrata</taxon>
        <taxon>Euteleostomi</taxon>
        <taxon>Actinopterygii</taxon>
        <taxon>Neopterygii</taxon>
        <taxon>Teleostei</taxon>
        <taxon>Notacanthiformes</taxon>
        <taxon>Halosauridae</taxon>
        <taxon>Aldrovandia</taxon>
    </lineage>
</organism>
<feature type="region of interest" description="Disordered" evidence="1">
    <location>
        <begin position="248"/>
        <end position="280"/>
    </location>
</feature>
<dbReference type="InterPro" id="IPR003961">
    <property type="entry name" value="FN3_dom"/>
</dbReference>
<dbReference type="Pfam" id="PF01108">
    <property type="entry name" value="Tissue_fac"/>
    <property type="match status" value="1"/>
</dbReference>
<accession>A0AAD7RU11</accession>
<reference evidence="5" key="1">
    <citation type="journal article" date="2023" name="Science">
        <title>Genome structures resolve the early diversification of teleost fishes.</title>
        <authorList>
            <person name="Parey E."/>
            <person name="Louis A."/>
            <person name="Montfort J."/>
            <person name="Bouchez O."/>
            <person name="Roques C."/>
            <person name="Iampietro C."/>
            <person name="Lluch J."/>
            <person name="Castinel A."/>
            <person name="Donnadieu C."/>
            <person name="Desvignes T."/>
            <person name="Floi Bucao C."/>
            <person name="Jouanno E."/>
            <person name="Wen M."/>
            <person name="Mejri S."/>
            <person name="Dirks R."/>
            <person name="Jansen H."/>
            <person name="Henkel C."/>
            <person name="Chen W.J."/>
            <person name="Zahm M."/>
            <person name="Cabau C."/>
            <person name="Klopp C."/>
            <person name="Thompson A.W."/>
            <person name="Robinson-Rechavi M."/>
            <person name="Braasch I."/>
            <person name="Lecointre G."/>
            <person name="Bobe J."/>
            <person name="Postlethwait J.H."/>
            <person name="Berthelot C."/>
            <person name="Roest Crollius H."/>
            <person name="Guiguen Y."/>
        </authorList>
    </citation>
    <scope>NUCLEOTIDE SEQUENCE</scope>
    <source>
        <strain evidence="5">NC1722</strain>
    </source>
</reference>
<sequence>MTYFPCCLTVVWACVTLIAQGLLQWDCSAQTPNTTFTVQRRTQGDHQWKEVAQCVRLTSRSCDISKAFADFDLYNWIRLGQEESLGFVWWSSPSMFDPLKETVYSPPTLSLSLQGPNLTVNATFPCSPIRACAPKDCCPVSVLFRCCITLTLYSEHHPSKWQTHEQCGMAETVSHEFRGLALGHRYCAMANFTSSPASSPRCVSLPSRAAVQKPLWMTGAVCFMLLVIVPVLCFLRQRWVTAETHLPRALPHPHPASSSSRGLSQLPKRETGVPQQPHPCGLRVRSDGLGQWGTEGGMGPSDVSLLLPCVVVPSPSQAVGDSLPQTRRGSIGTESAPPKFPPPLDMVQGCRVVPDIPLYSVKLGACEGEELEGLGWFELEQPVSERPCPGGTEI</sequence>
<dbReference type="Proteomes" id="UP001221898">
    <property type="component" value="Unassembled WGS sequence"/>
</dbReference>
<evidence type="ECO:0000256" key="2">
    <source>
        <dbReference type="SAM" id="Phobius"/>
    </source>
</evidence>
<name>A0AAD7RU11_9TELE</name>
<dbReference type="GO" id="GO:0005886">
    <property type="term" value="C:plasma membrane"/>
    <property type="evidence" value="ECO:0007669"/>
    <property type="project" value="TreeGrafter"/>
</dbReference>
<dbReference type="PANTHER" id="PTHR20859">
    <property type="entry name" value="INTERFERON/INTERLEUKIN RECEPTOR"/>
    <property type="match status" value="1"/>
</dbReference>
<feature type="transmembrane region" description="Helical" evidence="2">
    <location>
        <begin position="215"/>
        <end position="235"/>
    </location>
</feature>
<evidence type="ECO:0000256" key="3">
    <source>
        <dbReference type="SAM" id="SignalP"/>
    </source>
</evidence>
<feature type="signal peptide" evidence="3">
    <location>
        <begin position="1"/>
        <end position="29"/>
    </location>
</feature>
<protein>
    <recommendedName>
        <fullName evidence="4">Fibronectin type-III domain-containing protein</fullName>
    </recommendedName>
</protein>
<gene>
    <name evidence="5" type="ORF">AAFF_G00109010</name>
</gene>
<dbReference type="SUPFAM" id="SSF49265">
    <property type="entry name" value="Fibronectin type III"/>
    <property type="match status" value="1"/>
</dbReference>
<dbReference type="PANTHER" id="PTHR20859:SF53">
    <property type="entry name" value="INTERLEUKIN-22 RECEPTOR SUBUNIT ALPHA-1"/>
    <property type="match status" value="1"/>
</dbReference>
<dbReference type="Gene3D" id="2.60.40.10">
    <property type="entry name" value="Immunoglobulins"/>
    <property type="match status" value="1"/>
</dbReference>
<evidence type="ECO:0000313" key="6">
    <source>
        <dbReference type="Proteomes" id="UP001221898"/>
    </source>
</evidence>
<feature type="region of interest" description="Disordered" evidence="1">
    <location>
        <begin position="318"/>
        <end position="343"/>
    </location>
</feature>
<keyword evidence="2" id="KW-0472">Membrane</keyword>
<dbReference type="GO" id="GO:0004896">
    <property type="term" value="F:cytokine receptor activity"/>
    <property type="evidence" value="ECO:0007669"/>
    <property type="project" value="TreeGrafter"/>
</dbReference>
<feature type="chain" id="PRO_5042124124" description="Fibronectin type-III domain-containing protein" evidence="3">
    <location>
        <begin position="30"/>
        <end position="394"/>
    </location>
</feature>
<evidence type="ECO:0000259" key="4">
    <source>
        <dbReference type="Pfam" id="PF01108"/>
    </source>
</evidence>
<dbReference type="InterPro" id="IPR050650">
    <property type="entry name" value="Type-II_Cytokine-TF_Rcpt"/>
</dbReference>
<keyword evidence="2" id="KW-1133">Transmembrane helix</keyword>
<dbReference type="InterPro" id="IPR036116">
    <property type="entry name" value="FN3_sf"/>
</dbReference>
<keyword evidence="3" id="KW-0732">Signal</keyword>
<keyword evidence="6" id="KW-1185">Reference proteome</keyword>
<feature type="domain" description="Fibronectin type-III" evidence="4">
    <location>
        <begin position="22"/>
        <end position="70"/>
    </location>
</feature>
<proteinExistence type="predicted"/>
<dbReference type="AlphaFoldDB" id="A0AAD7RU11"/>
<keyword evidence="2" id="KW-0812">Transmembrane</keyword>
<feature type="compositionally biased region" description="Polar residues" evidence="1">
    <location>
        <begin position="318"/>
        <end position="328"/>
    </location>
</feature>